<organism evidence="3 4">
    <name type="scientific">Frankliniella fusca</name>
    <dbReference type="NCBI Taxonomy" id="407009"/>
    <lineage>
        <taxon>Eukaryota</taxon>
        <taxon>Metazoa</taxon>
        <taxon>Ecdysozoa</taxon>
        <taxon>Arthropoda</taxon>
        <taxon>Hexapoda</taxon>
        <taxon>Insecta</taxon>
        <taxon>Pterygota</taxon>
        <taxon>Neoptera</taxon>
        <taxon>Paraneoptera</taxon>
        <taxon>Thysanoptera</taxon>
        <taxon>Terebrantia</taxon>
        <taxon>Thripoidea</taxon>
        <taxon>Thripidae</taxon>
        <taxon>Frankliniella</taxon>
    </lineage>
</organism>
<comment type="caution">
    <text evidence="3">The sequence shown here is derived from an EMBL/GenBank/DDBJ whole genome shotgun (WGS) entry which is preliminary data.</text>
</comment>
<evidence type="ECO:0000313" key="3">
    <source>
        <dbReference type="EMBL" id="KAK3926214.1"/>
    </source>
</evidence>
<dbReference type="GO" id="GO:0005794">
    <property type="term" value="C:Golgi apparatus"/>
    <property type="evidence" value="ECO:0007669"/>
    <property type="project" value="TreeGrafter"/>
</dbReference>
<feature type="region of interest" description="Disordered" evidence="1">
    <location>
        <begin position="218"/>
        <end position="245"/>
    </location>
</feature>
<reference evidence="3" key="1">
    <citation type="submission" date="2021-07" db="EMBL/GenBank/DDBJ databases">
        <authorList>
            <person name="Catto M.A."/>
            <person name="Jacobson A."/>
            <person name="Kennedy G."/>
            <person name="Labadie P."/>
            <person name="Hunt B.G."/>
            <person name="Srinivasan R."/>
        </authorList>
    </citation>
    <scope>NUCLEOTIDE SEQUENCE</scope>
    <source>
        <strain evidence="3">PL_HMW_Pooled</strain>
        <tissue evidence="3">Head</tissue>
    </source>
</reference>
<dbReference type="GO" id="GO:0005634">
    <property type="term" value="C:nucleus"/>
    <property type="evidence" value="ECO:0007669"/>
    <property type="project" value="TreeGrafter"/>
</dbReference>
<dbReference type="AlphaFoldDB" id="A0AAE1HRL4"/>
<evidence type="ECO:0000259" key="2">
    <source>
        <dbReference type="PROSITE" id="PS50858"/>
    </source>
</evidence>
<feature type="compositionally biased region" description="Acidic residues" evidence="1">
    <location>
        <begin position="236"/>
        <end position="245"/>
    </location>
</feature>
<feature type="region of interest" description="Disordered" evidence="1">
    <location>
        <begin position="127"/>
        <end position="147"/>
    </location>
</feature>
<dbReference type="PANTHER" id="PTHR16019">
    <property type="entry name" value="SYNAPSE-ASSOCIATED PROTEIN"/>
    <property type="match status" value="1"/>
</dbReference>
<dbReference type="GO" id="GO:0048172">
    <property type="term" value="P:regulation of short-term neuronal synaptic plasticity"/>
    <property type="evidence" value="ECO:0007669"/>
    <property type="project" value="TreeGrafter"/>
</dbReference>
<dbReference type="EMBL" id="JAHWGI010001243">
    <property type="protein sequence ID" value="KAK3926214.1"/>
    <property type="molecule type" value="Genomic_DNA"/>
</dbReference>
<proteinExistence type="predicted"/>
<dbReference type="Proteomes" id="UP001219518">
    <property type="component" value="Unassembled WGS sequence"/>
</dbReference>
<dbReference type="Gene3D" id="1.10.3970.10">
    <property type="entry name" value="BSD domain"/>
    <property type="match status" value="1"/>
</dbReference>
<reference evidence="3" key="2">
    <citation type="journal article" date="2023" name="BMC Genomics">
        <title>Pest status, molecular evolution, and epigenetic factors derived from the genome assembly of Frankliniella fusca, a thysanopteran phytovirus vector.</title>
        <authorList>
            <person name="Catto M.A."/>
            <person name="Labadie P.E."/>
            <person name="Jacobson A.L."/>
            <person name="Kennedy G.G."/>
            <person name="Srinivasan R."/>
            <person name="Hunt B.G."/>
        </authorList>
    </citation>
    <scope>NUCLEOTIDE SEQUENCE</scope>
    <source>
        <strain evidence="3">PL_HMW_Pooled</strain>
    </source>
</reference>
<dbReference type="Pfam" id="PF03909">
    <property type="entry name" value="BSD"/>
    <property type="match status" value="1"/>
</dbReference>
<feature type="compositionally biased region" description="Polar residues" evidence="1">
    <location>
        <begin position="221"/>
        <end position="231"/>
    </location>
</feature>
<keyword evidence="4" id="KW-1185">Reference proteome</keyword>
<evidence type="ECO:0000313" key="4">
    <source>
        <dbReference type="Proteomes" id="UP001219518"/>
    </source>
</evidence>
<dbReference type="SMART" id="SM00751">
    <property type="entry name" value="BSD"/>
    <property type="match status" value="1"/>
</dbReference>
<accession>A0AAE1HRL4</accession>
<dbReference type="GO" id="GO:0045202">
    <property type="term" value="C:synapse"/>
    <property type="evidence" value="ECO:0007669"/>
    <property type="project" value="TreeGrafter"/>
</dbReference>
<feature type="domain" description="BSD" evidence="2">
    <location>
        <begin position="60"/>
        <end position="112"/>
    </location>
</feature>
<dbReference type="InterPro" id="IPR005607">
    <property type="entry name" value="BSD_dom"/>
</dbReference>
<feature type="compositionally biased region" description="Low complexity" evidence="1">
    <location>
        <begin position="127"/>
        <end position="146"/>
    </location>
</feature>
<dbReference type="GO" id="GO:0038203">
    <property type="term" value="P:TORC2 signaling"/>
    <property type="evidence" value="ECO:0007669"/>
    <property type="project" value="TreeGrafter"/>
</dbReference>
<dbReference type="InterPro" id="IPR035925">
    <property type="entry name" value="BSD_dom_sf"/>
</dbReference>
<evidence type="ECO:0000256" key="1">
    <source>
        <dbReference type="SAM" id="MobiDB-lite"/>
    </source>
</evidence>
<gene>
    <name evidence="3" type="ORF">KUF71_014463</name>
</gene>
<dbReference type="PROSITE" id="PS50858">
    <property type="entry name" value="BSD"/>
    <property type="match status" value="1"/>
</dbReference>
<dbReference type="InterPro" id="IPR051494">
    <property type="entry name" value="BSD_domain-containing"/>
</dbReference>
<dbReference type="SUPFAM" id="SSF140383">
    <property type="entry name" value="BSD domain-like"/>
    <property type="match status" value="1"/>
</dbReference>
<protein>
    <submittedName>
        <fullName evidence="3">Synapse-associated protein of 47 kDa</fullName>
    </submittedName>
</protein>
<sequence length="245" mass="27489">NLLGDFNKEQEAFIKDKNSKGSEAAVPPWVGCPNEESLKEECLSLSTDRRNFVRSPPAGVEFNFDYDVTFPVAQAILAEDPNLEKMRFELVPKIISEENFWRNYFYRVSLICQANELSSMAKEGGASASASRTSSTDAEPAAAPAAQNEERICFLPDSTPANAESPTHEFVSDTFAASTQDLEEVREGMRKLGLEPLPKEEDWEKELEAELQDYEVVADNDGQNSHSNNWEHQIEDMLDDETDLK</sequence>
<dbReference type="PANTHER" id="PTHR16019:SF6">
    <property type="entry name" value="SYNAPSE-ASSOCIATED PROTEIN 1"/>
    <property type="match status" value="1"/>
</dbReference>
<feature type="non-terminal residue" evidence="3">
    <location>
        <position position="1"/>
    </location>
</feature>
<name>A0AAE1HRL4_9NEOP</name>